<evidence type="ECO:0000313" key="1">
    <source>
        <dbReference type="EMBL" id="JAE25909.1"/>
    </source>
</evidence>
<reference evidence="1" key="2">
    <citation type="journal article" date="2015" name="Data Brief">
        <title>Shoot transcriptome of the giant reed, Arundo donax.</title>
        <authorList>
            <person name="Barrero R.A."/>
            <person name="Guerrero F.D."/>
            <person name="Moolhuijzen P."/>
            <person name="Goolsby J.A."/>
            <person name="Tidwell J."/>
            <person name="Bellgard S.E."/>
            <person name="Bellgard M.I."/>
        </authorList>
    </citation>
    <scope>NUCLEOTIDE SEQUENCE</scope>
    <source>
        <tissue evidence="1">Shoot tissue taken approximately 20 cm above the soil surface</tissue>
    </source>
</reference>
<dbReference type="AlphaFoldDB" id="A0A0A9GR49"/>
<reference evidence="1" key="1">
    <citation type="submission" date="2014-09" db="EMBL/GenBank/DDBJ databases">
        <authorList>
            <person name="Magalhaes I.L.F."/>
            <person name="Oliveira U."/>
            <person name="Santos F.R."/>
            <person name="Vidigal T.H.D.A."/>
            <person name="Brescovit A.D."/>
            <person name="Santos A.J."/>
        </authorList>
    </citation>
    <scope>NUCLEOTIDE SEQUENCE</scope>
    <source>
        <tissue evidence="1">Shoot tissue taken approximately 20 cm above the soil surface</tissue>
    </source>
</reference>
<dbReference type="EMBL" id="GBRH01171987">
    <property type="protein sequence ID" value="JAE25909.1"/>
    <property type="molecule type" value="Transcribed_RNA"/>
</dbReference>
<accession>A0A0A9GR49</accession>
<sequence length="29" mass="3423">MLFTIKMCDVTVRKNETEQNKSEIVKHAE</sequence>
<name>A0A0A9GR49_ARUDO</name>
<protein>
    <submittedName>
        <fullName evidence="1">Uncharacterized protein</fullName>
    </submittedName>
</protein>
<proteinExistence type="predicted"/>
<organism evidence="1">
    <name type="scientific">Arundo donax</name>
    <name type="common">Giant reed</name>
    <name type="synonym">Donax arundinaceus</name>
    <dbReference type="NCBI Taxonomy" id="35708"/>
    <lineage>
        <taxon>Eukaryota</taxon>
        <taxon>Viridiplantae</taxon>
        <taxon>Streptophyta</taxon>
        <taxon>Embryophyta</taxon>
        <taxon>Tracheophyta</taxon>
        <taxon>Spermatophyta</taxon>
        <taxon>Magnoliopsida</taxon>
        <taxon>Liliopsida</taxon>
        <taxon>Poales</taxon>
        <taxon>Poaceae</taxon>
        <taxon>PACMAD clade</taxon>
        <taxon>Arundinoideae</taxon>
        <taxon>Arundineae</taxon>
        <taxon>Arundo</taxon>
    </lineage>
</organism>